<dbReference type="AlphaFoldDB" id="A0A7X5U5T3"/>
<evidence type="ECO:0000313" key="2">
    <source>
        <dbReference type="Proteomes" id="UP000547444"/>
    </source>
</evidence>
<protein>
    <submittedName>
        <fullName evidence="1">Uncharacterized protein</fullName>
    </submittedName>
</protein>
<comment type="caution">
    <text evidence="1">The sequence shown here is derived from an EMBL/GenBank/DDBJ whole genome shotgun (WGS) entry which is preliminary data.</text>
</comment>
<sequence length="149" mass="15788">MTDLPSFTVDWNVFDIPGTVIAGELTRQALSKARVVFTSNLVQTSLLRFGGDSHRPPHTVYATIDGDGSLVDKDGSPLKLLANDPGLSVTGIQWAASVLLPVPGPLQELLIGPFDAPVDGATLQLSTVIQTVSLPPLEDNEYIIDGTPL</sequence>
<gene>
    <name evidence="1" type="ORF">FHU31_005908</name>
</gene>
<dbReference type="RefSeq" id="WP_167164560.1">
    <property type="nucleotide sequence ID" value="NZ_JAANOW010000005.1"/>
</dbReference>
<evidence type="ECO:0000313" key="1">
    <source>
        <dbReference type="EMBL" id="NIH98884.1"/>
    </source>
</evidence>
<keyword evidence="2" id="KW-1185">Reference proteome</keyword>
<name>A0A7X5U5T3_9MYCO</name>
<reference evidence="1 2" key="1">
    <citation type="submission" date="2020-03" db="EMBL/GenBank/DDBJ databases">
        <title>Sequencing the genomes of 1000 actinobacteria strains.</title>
        <authorList>
            <person name="Klenk H.-P."/>
        </authorList>
    </citation>
    <scope>NUCLEOTIDE SEQUENCE [LARGE SCALE GENOMIC DNA]</scope>
    <source>
        <strain evidence="1 2">DSM 44556</strain>
    </source>
</reference>
<proteinExistence type="predicted"/>
<dbReference type="Proteomes" id="UP000547444">
    <property type="component" value="Unassembled WGS sequence"/>
</dbReference>
<accession>A0A7X5U5T3</accession>
<dbReference type="EMBL" id="JAANOW010000005">
    <property type="protein sequence ID" value="NIH98884.1"/>
    <property type="molecule type" value="Genomic_DNA"/>
</dbReference>
<organism evidence="1 2">
    <name type="scientific">Mycolicibacterium fluoranthenivorans</name>
    <dbReference type="NCBI Taxonomy" id="258505"/>
    <lineage>
        <taxon>Bacteria</taxon>
        <taxon>Bacillati</taxon>
        <taxon>Actinomycetota</taxon>
        <taxon>Actinomycetes</taxon>
        <taxon>Mycobacteriales</taxon>
        <taxon>Mycobacteriaceae</taxon>
        <taxon>Mycolicibacterium</taxon>
    </lineage>
</organism>